<evidence type="ECO:0000313" key="2">
    <source>
        <dbReference type="Proteomes" id="UP001300012"/>
    </source>
</evidence>
<gene>
    <name evidence="1" type="ORF">NV381_07935</name>
</gene>
<dbReference type="RefSeq" id="WP_258212723.1">
    <property type="nucleotide sequence ID" value="NZ_JANQBD010000004.1"/>
</dbReference>
<dbReference type="Pfam" id="PF03745">
    <property type="entry name" value="DUF309"/>
    <property type="match status" value="1"/>
</dbReference>
<sequence length="143" mass="16762">MIGEQPYDLLYVKFIYYFNVERDYFECHEVMEELWLEEGRAPIFQGLLQVAVGLYHYRNGNVSGAIKLYTAALEKLEHSKQPRLGIDLEQLILDSKAYLKRLERLDQEPFAFYDLDIHITDPELAQLVAELTLNPPEVSHEEE</sequence>
<dbReference type="Proteomes" id="UP001300012">
    <property type="component" value="Unassembled WGS sequence"/>
</dbReference>
<reference evidence="1 2" key="1">
    <citation type="submission" date="2022-08" db="EMBL/GenBank/DDBJ databases">
        <title>Paenibacillus endoradicis sp. nov., Paenibacillus radicibacter sp. nov and Paenibacillus pararadicis sp. nov., three cold-adapted plant growth-promoting bacteria isolated from root of Larix gmelinii in Great Khingan.</title>
        <authorList>
            <person name="Xue H."/>
        </authorList>
    </citation>
    <scope>NUCLEOTIDE SEQUENCE [LARGE SCALE GENOMIC DNA]</scope>
    <source>
        <strain evidence="1 2">N5-1-1-5</strain>
    </source>
</reference>
<organism evidence="1 2">
    <name type="scientific">Paenibacillus radicis</name>
    <name type="common">ex Xue et al. 2023</name>
    <dbReference type="NCBI Taxonomy" id="2972489"/>
    <lineage>
        <taxon>Bacteria</taxon>
        <taxon>Bacillati</taxon>
        <taxon>Bacillota</taxon>
        <taxon>Bacilli</taxon>
        <taxon>Bacillales</taxon>
        <taxon>Paenibacillaceae</taxon>
        <taxon>Paenibacillus</taxon>
    </lineage>
</organism>
<comment type="caution">
    <text evidence="1">The sequence shown here is derived from an EMBL/GenBank/DDBJ whole genome shotgun (WGS) entry which is preliminary data.</text>
</comment>
<dbReference type="PANTHER" id="PTHR34796:SF1">
    <property type="entry name" value="EXPRESSED PROTEIN"/>
    <property type="match status" value="1"/>
</dbReference>
<keyword evidence="2" id="KW-1185">Reference proteome</keyword>
<dbReference type="PANTHER" id="PTHR34796">
    <property type="entry name" value="EXPRESSED PROTEIN"/>
    <property type="match status" value="1"/>
</dbReference>
<dbReference type="InterPro" id="IPR023203">
    <property type="entry name" value="TTHA0068_sf"/>
</dbReference>
<evidence type="ECO:0000313" key="1">
    <source>
        <dbReference type="EMBL" id="MCR8631129.1"/>
    </source>
</evidence>
<dbReference type="Gene3D" id="1.10.3450.10">
    <property type="entry name" value="TTHA0068-like"/>
    <property type="match status" value="1"/>
</dbReference>
<dbReference type="EMBL" id="JANQBD010000004">
    <property type="protein sequence ID" value="MCR8631129.1"/>
    <property type="molecule type" value="Genomic_DNA"/>
</dbReference>
<accession>A0ABT1YD54</accession>
<dbReference type="SUPFAM" id="SSF140663">
    <property type="entry name" value="TTHA0068-like"/>
    <property type="match status" value="1"/>
</dbReference>
<dbReference type="InterPro" id="IPR005500">
    <property type="entry name" value="DUF309"/>
</dbReference>
<name>A0ABT1YD54_9BACL</name>
<protein>
    <submittedName>
        <fullName evidence="1">DUF309 domain-containing protein</fullName>
    </submittedName>
</protein>
<proteinExistence type="predicted"/>